<sequence>MGAWTLTTPLVGIYSIIKHYPSIFKAISPHYIVLFFLRNGKQGWIYLGGTVLCITGKPCCWCGLQKFFILIKI</sequence>
<comment type="subcellular location">
    <subcellularLocation>
        <location evidence="1">Cell membrane</location>
        <topology evidence="1">Multi-pass membrane protein</topology>
    </subcellularLocation>
</comment>
<evidence type="ECO:0000259" key="3">
    <source>
        <dbReference type="Pfam" id="PF02705"/>
    </source>
</evidence>
<dbReference type="PANTHER" id="PTHR30540:SF13">
    <property type="entry name" value="POTASSIUM TRANSPORTER 17-RELATED"/>
    <property type="match status" value="1"/>
</dbReference>
<comment type="similarity">
    <text evidence="2">Belongs to the HAK/KUP transporter (TC 2.A.72.3) family.</text>
</comment>
<evidence type="ECO:0000313" key="4">
    <source>
        <dbReference type="EnsemblPlants" id="PGSC0003DMT400083437"/>
    </source>
</evidence>
<protein>
    <submittedName>
        <fullName evidence="4">Potassium transporter</fullName>
    </submittedName>
</protein>
<reference evidence="5" key="1">
    <citation type="journal article" date="2011" name="Nature">
        <title>Genome sequence and analysis of the tuber crop potato.</title>
        <authorList>
            <consortium name="The Potato Genome Sequencing Consortium"/>
        </authorList>
    </citation>
    <scope>NUCLEOTIDE SEQUENCE [LARGE SCALE GENOMIC DNA]</scope>
    <source>
        <strain evidence="5">cv. DM1-3 516 R44</strain>
    </source>
</reference>
<organism evidence="4 5">
    <name type="scientific">Solanum tuberosum</name>
    <name type="common">Potato</name>
    <dbReference type="NCBI Taxonomy" id="4113"/>
    <lineage>
        <taxon>Eukaryota</taxon>
        <taxon>Viridiplantae</taxon>
        <taxon>Streptophyta</taxon>
        <taxon>Embryophyta</taxon>
        <taxon>Tracheophyta</taxon>
        <taxon>Spermatophyta</taxon>
        <taxon>Magnoliopsida</taxon>
        <taxon>eudicotyledons</taxon>
        <taxon>Gunneridae</taxon>
        <taxon>Pentapetalae</taxon>
        <taxon>asterids</taxon>
        <taxon>lamiids</taxon>
        <taxon>Solanales</taxon>
        <taxon>Solanaceae</taxon>
        <taxon>Solanoideae</taxon>
        <taxon>Solaneae</taxon>
        <taxon>Solanum</taxon>
    </lineage>
</organism>
<dbReference type="InterPro" id="IPR053951">
    <property type="entry name" value="K_trans_N"/>
</dbReference>
<name>M1D6W3_SOLTU</name>
<proteinExistence type="inferred from homology"/>
<reference evidence="4" key="2">
    <citation type="submission" date="2015-06" db="UniProtKB">
        <authorList>
            <consortium name="EnsemblPlants"/>
        </authorList>
    </citation>
    <scope>IDENTIFICATION</scope>
    <source>
        <strain evidence="4">DM1-3 516 R44</strain>
    </source>
</reference>
<dbReference type="InterPro" id="IPR003855">
    <property type="entry name" value="K+_transporter"/>
</dbReference>
<dbReference type="GO" id="GO:0005886">
    <property type="term" value="C:plasma membrane"/>
    <property type="evidence" value="ECO:0007669"/>
    <property type="project" value="UniProtKB-SubCell"/>
</dbReference>
<accession>M1D6W3</accession>
<evidence type="ECO:0000256" key="2">
    <source>
        <dbReference type="ARBA" id="ARBA00008440"/>
    </source>
</evidence>
<dbReference type="Pfam" id="PF02705">
    <property type="entry name" value="K_trans"/>
    <property type="match status" value="1"/>
</dbReference>
<keyword evidence="5" id="KW-1185">Reference proteome</keyword>
<dbReference type="PANTHER" id="PTHR30540">
    <property type="entry name" value="OSMOTIC STRESS POTASSIUM TRANSPORTER"/>
    <property type="match status" value="1"/>
</dbReference>
<dbReference type="OMA" id="PRAFKEF"/>
<dbReference type="GO" id="GO:0015079">
    <property type="term" value="F:potassium ion transmembrane transporter activity"/>
    <property type="evidence" value="ECO:0007669"/>
    <property type="project" value="InterPro"/>
</dbReference>
<dbReference type="AlphaFoldDB" id="M1D6W3"/>
<evidence type="ECO:0000256" key="1">
    <source>
        <dbReference type="ARBA" id="ARBA00004651"/>
    </source>
</evidence>
<feature type="domain" description="K+ potassium transporter integral membrane" evidence="3">
    <location>
        <begin position="2"/>
        <end position="57"/>
    </location>
</feature>
<dbReference type="Proteomes" id="UP000011115">
    <property type="component" value="Unassembled WGS sequence"/>
</dbReference>
<dbReference type="EnsemblPlants" id="PGSC0003DMT400083437">
    <property type="protein sequence ID" value="PGSC0003DMT400083437"/>
    <property type="gene ID" value="PGSC0003DMG400033306"/>
</dbReference>
<dbReference type="PaxDb" id="4113-PGSC0003DMT400083437"/>
<dbReference type="InParanoid" id="M1D6W3"/>
<dbReference type="Gramene" id="PGSC0003DMT400083437">
    <property type="protein sequence ID" value="PGSC0003DMT400083437"/>
    <property type="gene ID" value="PGSC0003DMG400033306"/>
</dbReference>
<dbReference type="HOGENOM" id="CLU_2709618_0_0_1"/>
<evidence type="ECO:0000313" key="5">
    <source>
        <dbReference type="Proteomes" id="UP000011115"/>
    </source>
</evidence>